<evidence type="ECO:0000313" key="1">
    <source>
        <dbReference type="EMBL" id="MPC38131.1"/>
    </source>
</evidence>
<protein>
    <submittedName>
        <fullName evidence="1">Uncharacterized protein</fullName>
    </submittedName>
</protein>
<organism evidence="1 2">
    <name type="scientific">Portunus trituberculatus</name>
    <name type="common">Swimming crab</name>
    <name type="synonym">Neptunus trituberculatus</name>
    <dbReference type="NCBI Taxonomy" id="210409"/>
    <lineage>
        <taxon>Eukaryota</taxon>
        <taxon>Metazoa</taxon>
        <taxon>Ecdysozoa</taxon>
        <taxon>Arthropoda</taxon>
        <taxon>Crustacea</taxon>
        <taxon>Multicrustacea</taxon>
        <taxon>Malacostraca</taxon>
        <taxon>Eumalacostraca</taxon>
        <taxon>Eucarida</taxon>
        <taxon>Decapoda</taxon>
        <taxon>Pleocyemata</taxon>
        <taxon>Brachyura</taxon>
        <taxon>Eubrachyura</taxon>
        <taxon>Portunoidea</taxon>
        <taxon>Portunidae</taxon>
        <taxon>Portuninae</taxon>
        <taxon>Portunus</taxon>
    </lineage>
</organism>
<accession>A0A5B7EU02</accession>
<evidence type="ECO:0000313" key="2">
    <source>
        <dbReference type="Proteomes" id="UP000324222"/>
    </source>
</evidence>
<dbReference type="Proteomes" id="UP000324222">
    <property type="component" value="Unassembled WGS sequence"/>
</dbReference>
<name>A0A5B7EU02_PORTR</name>
<sequence length="68" mass="7693">MCELRYDSVSGVRLHRAECCGNIARTPVKPVKPVFTRGEFDKTLRLSVAWQRLQTVGISLRKCNALCN</sequence>
<reference evidence="1 2" key="1">
    <citation type="submission" date="2019-05" db="EMBL/GenBank/DDBJ databases">
        <title>Another draft genome of Portunus trituberculatus and its Hox gene families provides insights of decapod evolution.</title>
        <authorList>
            <person name="Jeong J.-H."/>
            <person name="Song I."/>
            <person name="Kim S."/>
            <person name="Choi T."/>
            <person name="Kim D."/>
            <person name="Ryu S."/>
            <person name="Kim W."/>
        </authorList>
    </citation>
    <scope>NUCLEOTIDE SEQUENCE [LARGE SCALE GENOMIC DNA]</scope>
    <source>
        <tissue evidence="1">Muscle</tissue>
    </source>
</reference>
<gene>
    <name evidence="1" type="ORF">E2C01_031635</name>
</gene>
<comment type="caution">
    <text evidence="1">The sequence shown here is derived from an EMBL/GenBank/DDBJ whole genome shotgun (WGS) entry which is preliminary data.</text>
</comment>
<keyword evidence="2" id="KW-1185">Reference proteome</keyword>
<proteinExistence type="predicted"/>
<dbReference type="AlphaFoldDB" id="A0A5B7EU02"/>
<dbReference type="EMBL" id="VSRR010003987">
    <property type="protein sequence ID" value="MPC38131.1"/>
    <property type="molecule type" value="Genomic_DNA"/>
</dbReference>